<evidence type="ECO:0000313" key="1">
    <source>
        <dbReference type="EMBL" id="BES94159.1"/>
    </source>
</evidence>
<keyword evidence="2" id="KW-1185">Reference proteome</keyword>
<dbReference type="Proteomes" id="UP001307889">
    <property type="component" value="Chromosome 5"/>
</dbReference>
<dbReference type="EMBL" id="AP028913">
    <property type="protein sequence ID" value="BES94159.1"/>
    <property type="molecule type" value="Genomic_DNA"/>
</dbReference>
<accession>A0ABN7ARS2</accession>
<evidence type="ECO:0000313" key="2">
    <source>
        <dbReference type="Proteomes" id="UP001307889"/>
    </source>
</evidence>
<gene>
    <name evidence="1" type="ORF">NTJ_06968</name>
</gene>
<name>A0ABN7ARS2_9HEMI</name>
<protein>
    <submittedName>
        <fullName evidence="1">Uncharacterized protein</fullName>
    </submittedName>
</protein>
<reference evidence="1 2" key="1">
    <citation type="submission" date="2023-09" db="EMBL/GenBank/DDBJ databases">
        <title>Nesidiocoris tenuis whole genome shotgun sequence.</title>
        <authorList>
            <person name="Shibata T."/>
            <person name="Shimoda M."/>
            <person name="Kobayashi T."/>
            <person name="Uehara T."/>
        </authorList>
    </citation>
    <scope>NUCLEOTIDE SEQUENCE [LARGE SCALE GENOMIC DNA]</scope>
    <source>
        <strain evidence="1 2">Japan</strain>
    </source>
</reference>
<sequence>MEDLWSCLAQEDDRVPCSVFTLHITRRDTNGTIRFHFLPPPLPPPPSLDQVHIKSYVSGLESVSATNHSDYLVTGSSIFFLPVGI</sequence>
<proteinExistence type="predicted"/>
<organism evidence="1 2">
    <name type="scientific">Nesidiocoris tenuis</name>
    <dbReference type="NCBI Taxonomy" id="355587"/>
    <lineage>
        <taxon>Eukaryota</taxon>
        <taxon>Metazoa</taxon>
        <taxon>Ecdysozoa</taxon>
        <taxon>Arthropoda</taxon>
        <taxon>Hexapoda</taxon>
        <taxon>Insecta</taxon>
        <taxon>Pterygota</taxon>
        <taxon>Neoptera</taxon>
        <taxon>Paraneoptera</taxon>
        <taxon>Hemiptera</taxon>
        <taxon>Heteroptera</taxon>
        <taxon>Panheteroptera</taxon>
        <taxon>Cimicomorpha</taxon>
        <taxon>Miridae</taxon>
        <taxon>Dicyphina</taxon>
        <taxon>Nesidiocoris</taxon>
    </lineage>
</organism>